<protein>
    <recommendedName>
        <fullName evidence="1">F-box domain-containing protein</fullName>
    </recommendedName>
</protein>
<evidence type="ECO:0000259" key="1">
    <source>
        <dbReference type="Pfam" id="PF12937"/>
    </source>
</evidence>
<dbReference type="Proteomes" id="UP000076532">
    <property type="component" value="Unassembled WGS sequence"/>
</dbReference>
<proteinExistence type="predicted"/>
<dbReference type="EMBL" id="KV417582">
    <property type="protein sequence ID" value="KZP17507.1"/>
    <property type="molecule type" value="Genomic_DNA"/>
</dbReference>
<dbReference type="Gene3D" id="1.20.1280.50">
    <property type="match status" value="1"/>
</dbReference>
<keyword evidence="3" id="KW-1185">Reference proteome</keyword>
<evidence type="ECO:0000313" key="2">
    <source>
        <dbReference type="EMBL" id="KZP17507.1"/>
    </source>
</evidence>
<dbReference type="AlphaFoldDB" id="A0A166G673"/>
<dbReference type="OrthoDB" id="3266451at2759"/>
<feature type="domain" description="F-box" evidence="1">
    <location>
        <begin position="111"/>
        <end position="162"/>
    </location>
</feature>
<sequence>MASGTQCLQCFGPNLASLLKAAMDRAASSPFSEPIDTTLLPSHIVASPLSMALSHFAIPYLKSQLDSIEVVDAPTKGLLEHLELVRQCCRRERRGVLRRLRDHQSIVAPIRRVPDDILVEIFSAFMNTSGYHYQPDPITLTSVCGRWRALAHSTPRLWSQITIFLTPLNHLSMGNLIHHYTSLSATRPLQLSLTPKDDMSSTPAVKLTLGADGIDRDDDDDKLFVEALAASATRWRTITVTPSTLEFLYRAWDTDESDRWDLPLLETLEIDYYPDTNWGDDIYIYDITAPRLRRLICPDRSCEPFIPMELPWDQIEELDGFSLHFRDFVTFLGRSPKLRRWHSLGLVYNDFDDAPETIEDFKHQLIRSIDAKMGRREELEMLFTHLQFPSLVELRMSGSNWHFSSSFWSQYHFSMFLSNSSCVLQRLALDSFIVSRDDLPLILESVPSVSEFQFAESAQVYTEAEAVFDTRIVERLTIHQLSSDTDSNSILLPRLRTMSLMGGLLFDTRVFNAMIKSRILHTRDLPSTFHSLYLQMEVQDDLETSIRTRGRTAENYEPPLNVRDFEELKDILHERAYISGAVRTTQPNLAFPHPL</sequence>
<dbReference type="SUPFAM" id="SSF81383">
    <property type="entry name" value="F-box domain"/>
    <property type="match status" value="1"/>
</dbReference>
<reference evidence="2 3" key="1">
    <citation type="journal article" date="2016" name="Mol. Biol. Evol.">
        <title>Comparative Genomics of Early-Diverging Mushroom-Forming Fungi Provides Insights into the Origins of Lignocellulose Decay Capabilities.</title>
        <authorList>
            <person name="Nagy L.G."/>
            <person name="Riley R."/>
            <person name="Tritt A."/>
            <person name="Adam C."/>
            <person name="Daum C."/>
            <person name="Floudas D."/>
            <person name="Sun H."/>
            <person name="Yadav J.S."/>
            <person name="Pangilinan J."/>
            <person name="Larsson K.H."/>
            <person name="Matsuura K."/>
            <person name="Barry K."/>
            <person name="Labutti K."/>
            <person name="Kuo R."/>
            <person name="Ohm R.A."/>
            <person name="Bhattacharya S.S."/>
            <person name="Shirouzu T."/>
            <person name="Yoshinaga Y."/>
            <person name="Martin F.M."/>
            <person name="Grigoriev I.V."/>
            <person name="Hibbett D.S."/>
        </authorList>
    </citation>
    <scope>NUCLEOTIDE SEQUENCE [LARGE SCALE GENOMIC DNA]</scope>
    <source>
        <strain evidence="2 3">CBS 109695</strain>
    </source>
</reference>
<name>A0A166G673_9AGAM</name>
<dbReference type="InterPro" id="IPR001810">
    <property type="entry name" value="F-box_dom"/>
</dbReference>
<organism evidence="2 3">
    <name type="scientific">Athelia psychrophila</name>
    <dbReference type="NCBI Taxonomy" id="1759441"/>
    <lineage>
        <taxon>Eukaryota</taxon>
        <taxon>Fungi</taxon>
        <taxon>Dikarya</taxon>
        <taxon>Basidiomycota</taxon>
        <taxon>Agaricomycotina</taxon>
        <taxon>Agaricomycetes</taxon>
        <taxon>Agaricomycetidae</taxon>
        <taxon>Atheliales</taxon>
        <taxon>Atheliaceae</taxon>
        <taxon>Athelia</taxon>
    </lineage>
</organism>
<dbReference type="Pfam" id="PF12937">
    <property type="entry name" value="F-box-like"/>
    <property type="match status" value="1"/>
</dbReference>
<accession>A0A166G673</accession>
<evidence type="ECO:0000313" key="3">
    <source>
        <dbReference type="Proteomes" id="UP000076532"/>
    </source>
</evidence>
<dbReference type="InterPro" id="IPR036047">
    <property type="entry name" value="F-box-like_dom_sf"/>
</dbReference>
<gene>
    <name evidence="2" type="ORF">FIBSPDRAFT_1046829</name>
</gene>